<keyword evidence="6" id="KW-0479">Metal-binding</keyword>
<organism evidence="17 18">
    <name type="scientific">Musa troglodytarum</name>
    <name type="common">fe'i banana</name>
    <dbReference type="NCBI Taxonomy" id="320322"/>
    <lineage>
        <taxon>Eukaryota</taxon>
        <taxon>Viridiplantae</taxon>
        <taxon>Streptophyta</taxon>
        <taxon>Embryophyta</taxon>
        <taxon>Tracheophyta</taxon>
        <taxon>Spermatophyta</taxon>
        <taxon>Magnoliopsida</taxon>
        <taxon>Liliopsida</taxon>
        <taxon>Zingiberales</taxon>
        <taxon>Musaceae</taxon>
        <taxon>Musa</taxon>
    </lineage>
</organism>
<dbReference type="EMBL" id="CP097503">
    <property type="protein sequence ID" value="URD81362.1"/>
    <property type="molecule type" value="Genomic_DNA"/>
</dbReference>
<protein>
    <submittedName>
        <fullName evidence="17">GATA transcription factor 26</fullName>
    </submittedName>
</protein>
<feature type="region of interest" description="Disordered" evidence="14">
    <location>
        <begin position="1053"/>
        <end position="1076"/>
    </location>
</feature>
<dbReference type="Proteomes" id="UP001055439">
    <property type="component" value="Chromosome 10"/>
</dbReference>
<dbReference type="Pfam" id="PF13919">
    <property type="entry name" value="ASXH"/>
    <property type="match status" value="1"/>
</dbReference>
<feature type="compositionally biased region" description="Polar residues" evidence="14">
    <location>
        <begin position="707"/>
        <end position="718"/>
    </location>
</feature>
<evidence type="ECO:0000256" key="3">
    <source>
        <dbReference type="ARBA" id="ARBA00004141"/>
    </source>
</evidence>
<name>A0A9E7JHT6_9LILI</name>
<dbReference type="PANTHER" id="PTHR36051">
    <property type="entry name" value="DYNAMIN"/>
    <property type="match status" value="1"/>
</dbReference>
<accession>A0A9E7JHT6</accession>
<evidence type="ECO:0000313" key="18">
    <source>
        <dbReference type="Proteomes" id="UP001055439"/>
    </source>
</evidence>
<feature type="transmembrane region" description="Helical" evidence="15">
    <location>
        <begin position="1023"/>
        <end position="1040"/>
    </location>
</feature>
<evidence type="ECO:0000256" key="4">
    <source>
        <dbReference type="ARBA" id="ARBA00006483"/>
    </source>
</evidence>
<evidence type="ECO:0000313" key="17">
    <source>
        <dbReference type="EMBL" id="URD81362.1"/>
    </source>
</evidence>
<dbReference type="GO" id="GO:0043565">
    <property type="term" value="F:sequence-specific DNA binding"/>
    <property type="evidence" value="ECO:0007669"/>
    <property type="project" value="InterPro"/>
</dbReference>
<dbReference type="GO" id="GO:0016020">
    <property type="term" value="C:membrane"/>
    <property type="evidence" value="ECO:0007669"/>
    <property type="project" value="UniProtKB-SubCell"/>
</dbReference>
<keyword evidence="7" id="KW-0863">Zinc-finger</keyword>
<evidence type="ECO:0000256" key="2">
    <source>
        <dbReference type="ARBA" id="ARBA00004123"/>
    </source>
</evidence>
<gene>
    <name evidence="17" type="ORF">MUK42_19042</name>
</gene>
<evidence type="ECO:0000256" key="9">
    <source>
        <dbReference type="ARBA" id="ARBA00022989"/>
    </source>
</evidence>
<dbReference type="GO" id="GO:0005634">
    <property type="term" value="C:nucleus"/>
    <property type="evidence" value="ECO:0007669"/>
    <property type="project" value="UniProtKB-SubCell"/>
</dbReference>
<evidence type="ECO:0000256" key="7">
    <source>
        <dbReference type="ARBA" id="ARBA00022771"/>
    </source>
</evidence>
<dbReference type="Gene3D" id="1.10.2020.20">
    <property type="match status" value="1"/>
</dbReference>
<dbReference type="PROSITE" id="PS51916">
    <property type="entry name" value="DEUBAD"/>
    <property type="match status" value="1"/>
</dbReference>
<keyword evidence="9 15" id="KW-1133">Transmembrane helix</keyword>
<keyword evidence="18" id="KW-1185">Reference proteome</keyword>
<feature type="domain" description="DEUBAD" evidence="16">
    <location>
        <begin position="564"/>
        <end position="673"/>
    </location>
</feature>
<dbReference type="GO" id="GO:0005783">
    <property type="term" value="C:endoplasmic reticulum"/>
    <property type="evidence" value="ECO:0007669"/>
    <property type="project" value="UniProtKB-ARBA"/>
</dbReference>
<feature type="compositionally biased region" description="Basic and acidic residues" evidence="14">
    <location>
        <begin position="1065"/>
        <end position="1076"/>
    </location>
</feature>
<dbReference type="CDD" id="cd00202">
    <property type="entry name" value="ZnF_GATA"/>
    <property type="match status" value="1"/>
</dbReference>
<dbReference type="SMART" id="SM00401">
    <property type="entry name" value="ZnF_GATA"/>
    <property type="match status" value="1"/>
</dbReference>
<sequence>MEATRTSNRSLPLRVENPFSLKVAQVFTGFGIGCGVGIGIGRPIYLGAIPAVQQVLTAARGATDAFSGVGRHVNGSLKKLGLKNIEVGIGCGVGIGHGFGVGIALKPGVVNRIQNCFGEVMGKIMMNLGSIPGLSSVQGIIPGPGQNSINLPNGTPVGNAQVSTLRYSTYDERPAEEATNISHASKETLSEKSVTNRTEKVINNFIQDPLFKDAEVKLNEVAGDLRLENNVLQMLLKHQQVIEELIEENQILRQILAEDFKVPLSKLQAKNDNRTKAYYPCSDYTPLWRNGPPEKPVLCNACGSRWRTKGSLMNYIPLHARESFNSDELQVPKIESISFKPKEQKLQKKRHSNSALELECEMQYCDQNFCKILEGDASNRSCSDSAISGSESCVDFGTTDAKSDLTGSAQSNGWDSLVPSKKRTFITQPRPKPSPVEKLTRDLYSILHEEQASNLSRTSEDDLLYESRTPFGSSEIGYGGLLIKHPNARLVEEESEASSFPVDRSYIISGGYSGSASVPVNTENKGSSILNPGTDTKKSTAQMTQDGAKRDKISHQKLNILQDRNSPLSSADLHVFINFENFMKYLTCEEQQQLMKYLPSIDTAKPPESLRSMFTSPQFLETLSHFWQLYQEGVFDLSFSGANAEECRTLKRLALLNCTNHKWSECYLKIKDAPLNKTKGNAKLYRENLSDLFKLASLKRHHERQNENYPENKSTMTSPKRMCRSEKTNPPSRCSTQLEPSVISSVNDDIEDFVDHEGSCFSSRRIFASPPDRSSLIAPAHSSQSDLLLVWPSGGSFPEGHHALDMERLTRQRVFSLKRAVHVRASLVGASGPNECGSFRYEVGLLPLSREGQVLEERRKGSPRRCCCRPSASQPLSPDHESERNMASYGGVLRRSAAVVERARDGARRTRKALARFARPQSFAAPPDAEAAAVRAVRNLRSFRLHYAILLWVLLLASLFPRRRATMLFLMAASKVALFCGALLKAFPNSALLCRIVDRRLAAALVLVVIGVELVMTRAVPQFLLAIAIGVPLVLLHSVFRVRDDLTASGQEAASAGGGELGPILEKKEDLELGSQ</sequence>
<keyword evidence="11 15" id="KW-0472">Membrane</keyword>
<dbReference type="InterPro" id="IPR013088">
    <property type="entry name" value="Znf_NHR/GATA"/>
</dbReference>
<evidence type="ECO:0000259" key="16">
    <source>
        <dbReference type="PROSITE" id="PS51916"/>
    </source>
</evidence>
<feature type="region of interest" description="Disordered" evidence="14">
    <location>
        <begin position="702"/>
        <end position="738"/>
    </location>
</feature>
<dbReference type="InterPro" id="IPR038108">
    <property type="entry name" value="RPN13_DEUBAD_sf"/>
</dbReference>
<dbReference type="Pfam" id="PF03208">
    <property type="entry name" value="PRA1"/>
    <property type="match status" value="1"/>
</dbReference>
<feature type="compositionally biased region" description="Polar residues" evidence="14">
    <location>
        <begin position="519"/>
        <end position="545"/>
    </location>
</feature>
<dbReference type="Gene3D" id="3.30.50.10">
    <property type="entry name" value="Erythroid Transcription Factor GATA-1, subunit A"/>
    <property type="match status" value="1"/>
</dbReference>
<dbReference type="InterPro" id="IPR004895">
    <property type="entry name" value="Prenylated_rab_accept_PRA1"/>
</dbReference>
<evidence type="ECO:0000256" key="1">
    <source>
        <dbReference type="ARBA" id="ARBA00002501"/>
    </source>
</evidence>
<keyword evidence="5 15" id="KW-0812">Transmembrane</keyword>
<evidence type="ECO:0000256" key="15">
    <source>
        <dbReference type="SAM" id="Phobius"/>
    </source>
</evidence>
<evidence type="ECO:0000256" key="13">
    <source>
        <dbReference type="ARBA" id="ARBA00023242"/>
    </source>
</evidence>
<feature type="region of interest" description="Disordered" evidence="14">
    <location>
        <begin position="519"/>
        <end position="552"/>
    </location>
</feature>
<evidence type="ECO:0000256" key="12">
    <source>
        <dbReference type="ARBA" id="ARBA00023163"/>
    </source>
</evidence>
<dbReference type="GO" id="GO:0016192">
    <property type="term" value="P:vesicle-mediated transport"/>
    <property type="evidence" value="ECO:0007669"/>
    <property type="project" value="UniProtKB-ARBA"/>
</dbReference>
<comment type="function">
    <text evidence="1">May be involved in both secretory and endocytic intracellular trafficking in the endosomal/prevacuolar compartments.</text>
</comment>
<dbReference type="SUPFAM" id="SSF57716">
    <property type="entry name" value="Glucocorticoid receptor-like (DNA-binding domain)"/>
    <property type="match status" value="1"/>
</dbReference>
<comment type="subcellular location">
    <subcellularLocation>
        <location evidence="3">Membrane</location>
        <topology evidence="3">Multi-pass membrane protein</topology>
    </subcellularLocation>
    <subcellularLocation>
        <location evidence="2">Nucleus</location>
    </subcellularLocation>
</comment>
<feature type="transmembrane region" description="Helical" evidence="15">
    <location>
        <begin position="967"/>
        <end position="987"/>
    </location>
</feature>
<dbReference type="InterPro" id="IPR028020">
    <property type="entry name" value="ASX_DEUBAD_dom"/>
</dbReference>
<proteinExistence type="inferred from homology"/>
<dbReference type="OrthoDB" id="515401at2759"/>
<dbReference type="GO" id="GO:0006355">
    <property type="term" value="P:regulation of DNA-templated transcription"/>
    <property type="evidence" value="ECO:0007669"/>
    <property type="project" value="InterPro"/>
</dbReference>
<keyword evidence="12" id="KW-0804">Transcription</keyword>
<dbReference type="InterPro" id="IPR044867">
    <property type="entry name" value="DEUBAD_dom"/>
</dbReference>
<dbReference type="InterPro" id="IPR000679">
    <property type="entry name" value="Znf_GATA"/>
</dbReference>
<dbReference type="PANTHER" id="PTHR36051:SF2">
    <property type="entry name" value="DYNAMIN"/>
    <property type="match status" value="1"/>
</dbReference>
<evidence type="ECO:0000256" key="8">
    <source>
        <dbReference type="ARBA" id="ARBA00022833"/>
    </source>
</evidence>
<evidence type="ECO:0000256" key="5">
    <source>
        <dbReference type="ARBA" id="ARBA00022692"/>
    </source>
</evidence>
<evidence type="ECO:0000256" key="6">
    <source>
        <dbReference type="ARBA" id="ARBA00022723"/>
    </source>
</evidence>
<keyword evidence="8" id="KW-0862">Zinc</keyword>
<feature type="transmembrane region" description="Helical" evidence="15">
    <location>
        <begin position="999"/>
        <end position="1016"/>
    </location>
</feature>
<reference evidence="17" key="1">
    <citation type="submission" date="2022-05" db="EMBL/GenBank/DDBJ databases">
        <title>The Musa troglodytarum L. genome provides insights into the mechanism of non-climacteric behaviour and enrichment of carotenoids.</title>
        <authorList>
            <person name="Wang J."/>
        </authorList>
    </citation>
    <scope>NUCLEOTIDE SEQUENCE</scope>
    <source>
        <tissue evidence="17">Leaf</tissue>
    </source>
</reference>
<dbReference type="AlphaFoldDB" id="A0A9E7JHT6"/>
<evidence type="ECO:0000256" key="11">
    <source>
        <dbReference type="ARBA" id="ARBA00023136"/>
    </source>
</evidence>
<keyword evidence="13" id="KW-0539">Nucleus</keyword>
<comment type="similarity">
    <text evidence="4">Belongs to the PRA1 family.</text>
</comment>
<evidence type="ECO:0000256" key="14">
    <source>
        <dbReference type="SAM" id="MobiDB-lite"/>
    </source>
</evidence>
<evidence type="ECO:0000256" key="10">
    <source>
        <dbReference type="ARBA" id="ARBA00023015"/>
    </source>
</evidence>
<dbReference type="GO" id="GO:0008270">
    <property type="term" value="F:zinc ion binding"/>
    <property type="evidence" value="ECO:0007669"/>
    <property type="project" value="UniProtKB-KW"/>
</dbReference>
<keyword evidence="10" id="KW-0805">Transcription regulation</keyword>
<dbReference type="PROSITE" id="PS51257">
    <property type="entry name" value="PROKAR_LIPOPROTEIN"/>
    <property type="match status" value="1"/>
</dbReference>
<feature type="compositionally biased region" description="Polar residues" evidence="14">
    <location>
        <begin position="728"/>
        <end position="738"/>
    </location>
</feature>
<dbReference type="Pfam" id="PF00320">
    <property type="entry name" value="GATA"/>
    <property type="match status" value="1"/>
</dbReference>